<evidence type="ECO:0000256" key="6">
    <source>
        <dbReference type="ARBA" id="ARBA00023125"/>
    </source>
</evidence>
<feature type="binding site" evidence="9">
    <location>
        <position position="114"/>
    </location>
    <ligand>
        <name>Fe cation</name>
        <dbReference type="ChEBI" id="CHEBI:24875"/>
    </ligand>
</feature>
<dbReference type="PANTHER" id="PTHR33202">
    <property type="entry name" value="ZINC UPTAKE REGULATION PROTEIN"/>
    <property type="match status" value="1"/>
</dbReference>
<dbReference type="Proteomes" id="UP000192569">
    <property type="component" value="Chromosome I"/>
</dbReference>
<feature type="binding site" evidence="9">
    <location>
        <position position="131"/>
    </location>
    <ligand>
        <name>Fe cation</name>
        <dbReference type="ChEBI" id="CHEBI:24875"/>
    </ligand>
</feature>
<dbReference type="InterPro" id="IPR002481">
    <property type="entry name" value="FUR"/>
</dbReference>
<dbReference type="STRING" id="698762.SAMN00808754_2013"/>
<evidence type="ECO:0000256" key="3">
    <source>
        <dbReference type="ARBA" id="ARBA00022723"/>
    </source>
</evidence>
<dbReference type="GO" id="GO:1900376">
    <property type="term" value="P:regulation of secondary metabolite biosynthetic process"/>
    <property type="evidence" value="ECO:0007669"/>
    <property type="project" value="TreeGrafter"/>
</dbReference>
<dbReference type="GO" id="GO:0003700">
    <property type="term" value="F:DNA-binding transcription factor activity"/>
    <property type="evidence" value="ECO:0007669"/>
    <property type="project" value="InterPro"/>
</dbReference>
<keyword evidence="6" id="KW-0238">DNA-binding</keyword>
<feature type="binding site" evidence="9">
    <location>
        <position position="93"/>
    </location>
    <ligand>
        <name>Fe cation</name>
        <dbReference type="ChEBI" id="CHEBI:24875"/>
    </ligand>
</feature>
<feature type="binding site" evidence="8">
    <location>
        <position position="102"/>
    </location>
    <ligand>
        <name>Zn(2+)</name>
        <dbReference type="ChEBI" id="CHEBI:29105"/>
    </ligand>
</feature>
<comment type="cofactor">
    <cofactor evidence="9">
        <name>Mn(2+)</name>
        <dbReference type="ChEBI" id="CHEBI:29035"/>
    </cofactor>
    <cofactor evidence="9">
        <name>Fe(2+)</name>
        <dbReference type="ChEBI" id="CHEBI:29033"/>
    </cofactor>
    <text evidence="9">Binds 1 Mn(2+) or Fe(2+) ion per subunit.</text>
</comment>
<evidence type="ECO:0000256" key="5">
    <source>
        <dbReference type="ARBA" id="ARBA00023015"/>
    </source>
</evidence>
<keyword evidence="4 8" id="KW-0862">Zinc</keyword>
<comment type="cofactor">
    <cofactor evidence="8">
        <name>Zn(2+)</name>
        <dbReference type="ChEBI" id="CHEBI:29105"/>
    </cofactor>
    <text evidence="8">Binds 1 zinc ion per subunit.</text>
</comment>
<evidence type="ECO:0000313" key="10">
    <source>
        <dbReference type="EMBL" id="SMB97891.1"/>
    </source>
</evidence>
<dbReference type="GO" id="GO:0008270">
    <property type="term" value="F:zinc ion binding"/>
    <property type="evidence" value="ECO:0007669"/>
    <property type="project" value="TreeGrafter"/>
</dbReference>
<dbReference type="GO" id="GO:0045892">
    <property type="term" value="P:negative regulation of DNA-templated transcription"/>
    <property type="evidence" value="ECO:0007669"/>
    <property type="project" value="TreeGrafter"/>
</dbReference>
<protein>
    <submittedName>
        <fullName evidence="10">Ferric uptake regulator, Fur family</fullName>
    </submittedName>
</protein>
<evidence type="ECO:0000313" key="11">
    <source>
        <dbReference type="Proteomes" id="UP000192569"/>
    </source>
</evidence>
<proteinExistence type="inferred from homology"/>
<dbReference type="Gene3D" id="3.30.1490.190">
    <property type="match status" value="1"/>
</dbReference>
<name>A0A1W1VXS6_9FIRM</name>
<evidence type="ECO:0000256" key="8">
    <source>
        <dbReference type="PIRSR" id="PIRSR602481-1"/>
    </source>
</evidence>
<dbReference type="Pfam" id="PF01475">
    <property type="entry name" value="FUR"/>
    <property type="match status" value="1"/>
</dbReference>
<gene>
    <name evidence="10" type="ORF">SAMN00808754_2013</name>
</gene>
<organism evidence="10 11">
    <name type="scientific">Thermanaeromonas toyohensis ToBE</name>
    <dbReference type="NCBI Taxonomy" id="698762"/>
    <lineage>
        <taxon>Bacteria</taxon>
        <taxon>Bacillati</taxon>
        <taxon>Bacillota</taxon>
        <taxon>Clostridia</taxon>
        <taxon>Neomoorellales</taxon>
        <taxon>Neomoorellaceae</taxon>
        <taxon>Thermanaeromonas</taxon>
    </lineage>
</organism>
<evidence type="ECO:0000256" key="1">
    <source>
        <dbReference type="ARBA" id="ARBA00007957"/>
    </source>
</evidence>
<dbReference type="Gene3D" id="1.10.10.10">
    <property type="entry name" value="Winged helix-like DNA-binding domain superfamily/Winged helix DNA-binding domain"/>
    <property type="match status" value="1"/>
</dbReference>
<feature type="binding site" evidence="8">
    <location>
        <position position="142"/>
    </location>
    <ligand>
        <name>Zn(2+)</name>
        <dbReference type="ChEBI" id="CHEBI:29105"/>
    </ligand>
</feature>
<reference evidence="10 11" key="1">
    <citation type="submission" date="2017-04" db="EMBL/GenBank/DDBJ databases">
        <authorList>
            <person name="Afonso C.L."/>
            <person name="Miller P.J."/>
            <person name="Scott M.A."/>
            <person name="Spackman E."/>
            <person name="Goraichik I."/>
            <person name="Dimitrov K.M."/>
            <person name="Suarez D.L."/>
            <person name="Swayne D.E."/>
        </authorList>
    </citation>
    <scope>NUCLEOTIDE SEQUENCE [LARGE SCALE GENOMIC DNA]</scope>
    <source>
        <strain evidence="10 11">ToBE</strain>
    </source>
</reference>
<dbReference type="EMBL" id="LT838272">
    <property type="protein sequence ID" value="SMB97891.1"/>
    <property type="molecule type" value="Genomic_DNA"/>
</dbReference>
<keyword evidence="9" id="KW-0408">Iron</keyword>
<evidence type="ECO:0000256" key="9">
    <source>
        <dbReference type="PIRSR" id="PIRSR602481-2"/>
    </source>
</evidence>
<dbReference type="AlphaFoldDB" id="A0A1W1VXS6"/>
<dbReference type="InterPro" id="IPR036390">
    <property type="entry name" value="WH_DNA-bd_sf"/>
</dbReference>
<evidence type="ECO:0000256" key="2">
    <source>
        <dbReference type="ARBA" id="ARBA00022491"/>
    </source>
</evidence>
<keyword evidence="7" id="KW-0804">Transcription</keyword>
<dbReference type="GO" id="GO:0000976">
    <property type="term" value="F:transcription cis-regulatory region binding"/>
    <property type="evidence" value="ECO:0007669"/>
    <property type="project" value="TreeGrafter"/>
</dbReference>
<comment type="similarity">
    <text evidence="1">Belongs to the Fur family.</text>
</comment>
<feature type="binding site" evidence="8">
    <location>
        <position position="139"/>
    </location>
    <ligand>
        <name>Zn(2+)</name>
        <dbReference type="ChEBI" id="CHEBI:29105"/>
    </ligand>
</feature>
<dbReference type="OrthoDB" id="8659436at2"/>
<evidence type="ECO:0000256" key="4">
    <source>
        <dbReference type="ARBA" id="ARBA00022833"/>
    </source>
</evidence>
<dbReference type="InterPro" id="IPR036388">
    <property type="entry name" value="WH-like_DNA-bd_sf"/>
</dbReference>
<keyword evidence="5" id="KW-0805">Transcription regulation</keyword>
<keyword evidence="2" id="KW-0678">Repressor</keyword>
<feature type="binding site" evidence="8">
    <location>
        <position position="99"/>
    </location>
    <ligand>
        <name>Zn(2+)</name>
        <dbReference type="ChEBI" id="CHEBI:29105"/>
    </ligand>
</feature>
<dbReference type="CDD" id="cd07153">
    <property type="entry name" value="Fur_like"/>
    <property type="match status" value="1"/>
</dbReference>
<dbReference type="PANTHER" id="PTHR33202:SF7">
    <property type="entry name" value="FERRIC UPTAKE REGULATION PROTEIN"/>
    <property type="match status" value="1"/>
</dbReference>
<dbReference type="RefSeq" id="WP_084665590.1">
    <property type="nucleotide sequence ID" value="NZ_LT838272.1"/>
</dbReference>
<dbReference type="SUPFAM" id="SSF46785">
    <property type="entry name" value="Winged helix' DNA-binding domain"/>
    <property type="match status" value="1"/>
</dbReference>
<sequence>MENQLEEIYKKLHEQDYKITPQRQVILKAFLNNAKEHLSAEEVYNIVKGQYPDIGLATVYRTLDLLVDLDILQRINFGDGRARYEFSSRAEHHHHHLICLACGKVLEFDHDLLESLENFITKKTDFQITDHQLKFFGYCRECREKGQEKP</sequence>
<keyword evidence="11" id="KW-1185">Reference proteome</keyword>
<dbReference type="FunFam" id="1.10.10.10:FF:000051">
    <property type="entry name" value="Fur family transcriptional regulator"/>
    <property type="match status" value="1"/>
</dbReference>
<evidence type="ECO:0000256" key="7">
    <source>
        <dbReference type="ARBA" id="ARBA00023163"/>
    </source>
</evidence>
<accession>A0A1W1VXS6</accession>
<dbReference type="InterPro" id="IPR043135">
    <property type="entry name" value="Fur_C"/>
</dbReference>
<keyword evidence="3 8" id="KW-0479">Metal-binding</keyword>